<feature type="compositionally biased region" description="Polar residues" evidence="1">
    <location>
        <begin position="31"/>
        <end position="44"/>
    </location>
</feature>
<name>A0A921R2V9_SORBI</name>
<feature type="compositionally biased region" description="Basic and acidic residues" evidence="1">
    <location>
        <begin position="50"/>
        <end position="59"/>
    </location>
</feature>
<reference evidence="2" key="2">
    <citation type="submission" date="2020-10" db="EMBL/GenBank/DDBJ databases">
        <authorList>
            <person name="Cooper E.A."/>
            <person name="Brenton Z.W."/>
            <person name="Flinn B.S."/>
            <person name="Jenkins J."/>
            <person name="Shu S."/>
            <person name="Flowers D."/>
            <person name="Luo F."/>
            <person name="Wang Y."/>
            <person name="Xia P."/>
            <person name="Barry K."/>
            <person name="Daum C."/>
            <person name="Lipzen A."/>
            <person name="Yoshinaga Y."/>
            <person name="Schmutz J."/>
            <person name="Saski C."/>
            <person name="Vermerris W."/>
            <person name="Kresovich S."/>
        </authorList>
    </citation>
    <scope>NUCLEOTIDE SEQUENCE</scope>
</reference>
<dbReference type="Proteomes" id="UP000807115">
    <property type="component" value="Chromosome 4"/>
</dbReference>
<dbReference type="AlphaFoldDB" id="A0A921R2V9"/>
<proteinExistence type="predicted"/>
<comment type="caution">
    <text evidence="2">The sequence shown here is derived from an EMBL/GenBank/DDBJ whole genome shotgun (WGS) entry which is preliminary data.</text>
</comment>
<feature type="compositionally biased region" description="Polar residues" evidence="1">
    <location>
        <begin position="1"/>
        <end position="19"/>
    </location>
</feature>
<accession>A0A921R2V9</accession>
<dbReference type="EMBL" id="CM027683">
    <property type="protein sequence ID" value="KAG0532336.1"/>
    <property type="molecule type" value="Genomic_DNA"/>
</dbReference>
<protein>
    <submittedName>
        <fullName evidence="2">Uncharacterized protein</fullName>
    </submittedName>
</protein>
<reference evidence="2" key="1">
    <citation type="journal article" date="2019" name="BMC Genomics">
        <title>A new reference genome for Sorghum bicolor reveals high levels of sequence similarity between sweet and grain genotypes: implications for the genetics of sugar metabolism.</title>
        <authorList>
            <person name="Cooper E.A."/>
            <person name="Brenton Z.W."/>
            <person name="Flinn B.S."/>
            <person name="Jenkins J."/>
            <person name="Shu S."/>
            <person name="Flowers D."/>
            <person name="Luo F."/>
            <person name="Wang Y."/>
            <person name="Xia P."/>
            <person name="Barry K."/>
            <person name="Daum C."/>
            <person name="Lipzen A."/>
            <person name="Yoshinaga Y."/>
            <person name="Schmutz J."/>
            <person name="Saski C."/>
            <person name="Vermerris W."/>
            <person name="Kresovich S."/>
        </authorList>
    </citation>
    <scope>NUCLEOTIDE SEQUENCE</scope>
</reference>
<evidence type="ECO:0000256" key="1">
    <source>
        <dbReference type="SAM" id="MobiDB-lite"/>
    </source>
</evidence>
<gene>
    <name evidence="2" type="ORF">BDA96_04G099700</name>
</gene>
<sequence>MAGYGYQSNRTAASPTKCSSDAPGWLPSPAAATSVNLRAQSASRRTGGRSFRESSHSLDGRASGSARRRMDFCPVILYLYKTCQQLDSRKASKILGSVAGGARCRWSRRRSGRRRRSSSCAWDSHDGTDLQEAFLGFHPCERRIRSSISRGISGNR</sequence>
<feature type="region of interest" description="Disordered" evidence="1">
    <location>
        <begin position="1"/>
        <end position="65"/>
    </location>
</feature>
<evidence type="ECO:0000313" key="2">
    <source>
        <dbReference type="EMBL" id="KAG0532336.1"/>
    </source>
</evidence>
<organism evidence="2 3">
    <name type="scientific">Sorghum bicolor</name>
    <name type="common">Sorghum</name>
    <name type="synonym">Sorghum vulgare</name>
    <dbReference type="NCBI Taxonomy" id="4558"/>
    <lineage>
        <taxon>Eukaryota</taxon>
        <taxon>Viridiplantae</taxon>
        <taxon>Streptophyta</taxon>
        <taxon>Embryophyta</taxon>
        <taxon>Tracheophyta</taxon>
        <taxon>Spermatophyta</taxon>
        <taxon>Magnoliopsida</taxon>
        <taxon>Liliopsida</taxon>
        <taxon>Poales</taxon>
        <taxon>Poaceae</taxon>
        <taxon>PACMAD clade</taxon>
        <taxon>Panicoideae</taxon>
        <taxon>Andropogonodae</taxon>
        <taxon>Andropogoneae</taxon>
        <taxon>Sorghinae</taxon>
        <taxon>Sorghum</taxon>
    </lineage>
</organism>
<evidence type="ECO:0000313" key="3">
    <source>
        <dbReference type="Proteomes" id="UP000807115"/>
    </source>
</evidence>